<dbReference type="InterPro" id="IPR039564">
    <property type="entry name" value="Peptidase_C39-like"/>
</dbReference>
<proteinExistence type="predicted"/>
<feature type="domain" description="Peptidase C39-like" evidence="1">
    <location>
        <begin position="2"/>
        <end position="156"/>
    </location>
</feature>
<dbReference type="EMBL" id="CP013862">
    <property type="protein sequence ID" value="ALX49930.1"/>
    <property type="molecule type" value="Genomic_DNA"/>
</dbReference>
<organism evidence="2 3">
    <name type="scientific">Lentibacillus amyloliquefaciens</name>
    <dbReference type="NCBI Taxonomy" id="1472767"/>
    <lineage>
        <taxon>Bacteria</taxon>
        <taxon>Bacillati</taxon>
        <taxon>Bacillota</taxon>
        <taxon>Bacilli</taxon>
        <taxon>Bacillales</taxon>
        <taxon>Bacillaceae</taxon>
        <taxon>Lentibacillus</taxon>
    </lineage>
</organism>
<accession>A0A0U4GB28</accession>
<dbReference type="Pfam" id="PF13529">
    <property type="entry name" value="Peptidase_C39_2"/>
    <property type="match status" value="1"/>
</dbReference>
<dbReference type="PANTHER" id="PTHR37806">
    <property type="entry name" value="LMO0724 PROTEIN"/>
    <property type="match status" value="1"/>
</dbReference>
<gene>
    <name evidence="2" type="ORF">AOX59_15910</name>
</gene>
<sequence>MPTGCEATSLAMLLGWGCDRPVSKFEVADALPKGDKVHITESGWRGAHPNKAFVGNPYTDSDDGSYGVFEGPILQTLETFMPGAGINLTGRPFKTILNIVRSGKPVLVWTTLEQRETFFGLSWTDEEGDETDWYENEHAVVLTGIEGNNIMAHDPHTGRAEHYDRVSFEQNWYALGCRAVTLRQAY</sequence>
<dbReference type="AlphaFoldDB" id="A0A0U4GB28"/>
<dbReference type="Gene3D" id="3.90.70.10">
    <property type="entry name" value="Cysteine proteinases"/>
    <property type="match status" value="1"/>
</dbReference>
<protein>
    <recommendedName>
        <fullName evidence="1">Peptidase C39-like domain-containing protein</fullName>
    </recommendedName>
</protein>
<evidence type="ECO:0000313" key="2">
    <source>
        <dbReference type="EMBL" id="ALX49930.1"/>
    </source>
</evidence>
<evidence type="ECO:0000313" key="3">
    <source>
        <dbReference type="Proteomes" id="UP000050331"/>
    </source>
</evidence>
<evidence type="ECO:0000259" key="1">
    <source>
        <dbReference type="Pfam" id="PF13529"/>
    </source>
</evidence>
<dbReference type="PANTHER" id="PTHR37806:SF1">
    <property type="entry name" value="PEPTIDASE C39-LIKE DOMAIN-CONTAINING PROTEIN"/>
    <property type="match status" value="1"/>
</dbReference>
<reference evidence="2 3" key="1">
    <citation type="submission" date="2016-01" db="EMBL/GenBank/DDBJ databases">
        <title>Complete genome sequence of strain Lentibacillus amyloliquefaciens LAM0015T isolated from saline sediment.</title>
        <authorList>
            <person name="Wang J.-L."/>
            <person name="He M.-X."/>
        </authorList>
    </citation>
    <scope>NUCLEOTIDE SEQUENCE [LARGE SCALE GENOMIC DNA]</scope>
    <source>
        <strain evidence="2 3">LAM0015</strain>
    </source>
</reference>
<name>A0A0U4GB28_9BACI</name>
<dbReference type="Proteomes" id="UP000050331">
    <property type="component" value="Chromosome"/>
</dbReference>
<dbReference type="KEGG" id="lao:AOX59_15910"/>
<dbReference type="STRING" id="1472767.AOX59_15910"/>
<keyword evidence="3" id="KW-1185">Reference proteome</keyword>